<dbReference type="InterPro" id="IPR019734">
    <property type="entry name" value="TPR_rpt"/>
</dbReference>
<dbReference type="InterPro" id="IPR016032">
    <property type="entry name" value="Sig_transdc_resp-reg_C-effctor"/>
</dbReference>
<keyword evidence="1" id="KW-0802">TPR repeat</keyword>
<dbReference type="SUPFAM" id="SSF48452">
    <property type="entry name" value="TPR-like"/>
    <property type="match status" value="1"/>
</dbReference>
<evidence type="ECO:0000256" key="2">
    <source>
        <dbReference type="SAM" id="Phobius"/>
    </source>
</evidence>
<dbReference type="PROSITE" id="PS50005">
    <property type="entry name" value="TPR"/>
    <property type="match status" value="2"/>
</dbReference>
<dbReference type="InterPro" id="IPR011990">
    <property type="entry name" value="TPR-like_helical_dom_sf"/>
</dbReference>
<organism evidence="3 4">
    <name type="scientific">Pedobacter punctiformis</name>
    <dbReference type="NCBI Taxonomy" id="3004097"/>
    <lineage>
        <taxon>Bacteria</taxon>
        <taxon>Pseudomonadati</taxon>
        <taxon>Bacteroidota</taxon>
        <taxon>Sphingobacteriia</taxon>
        <taxon>Sphingobacteriales</taxon>
        <taxon>Sphingobacteriaceae</taxon>
        <taxon>Pedobacter</taxon>
    </lineage>
</organism>
<name>A0ABT4L8B7_9SPHI</name>
<accession>A0ABT4L8B7</accession>
<evidence type="ECO:0000256" key="1">
    <source>
        <dbReference type="PROSITE-ProRule" id="PRU00339"/>
    </source>
</evidence>
<proteinExistence type="predicted"/>
<comment type="caution">
    <text evidence="3">The sequence shown here is derived from an EMBL/GenBank/DDBJ whole genome shotgun (WGS) entry which is preliminary data.</text>
</comment>
<keyword evidence="2" id="KW-0472">Membrane</keyword>
<dbReference type="PANTHER" id="PTHR10098">
    <property type="entry name" value="RAPSYN-RELATED"/>
    <property type="match status" value="1"/>
</dbReference>
<keyword evidence="2" id="KW-0812">Transmembrane</keyword>
<feature type="repeat" description="TPR" evidence="1">
    <location>
        <begin position="223"/>
        <end position="256"/>
    </location>
</feature>
<dbReference type="Pfam" id="PF13424">
    <property type="entry name" value="TPR_12"/>
    <property type="match status" value="1"/>
</dbReference>
<dbReference type="RefSeq" id="WP_269427235.1">
    <property type="nucleotide sequence ID" value="NZ_JAPWGM010000003.1"/>
</dbReference>
<keyword evidence="2" id="KW-1133">Transmembrane helix</keyword>
<sequence>MSSFLFRANSVYAQYRISQIDSLLQGVNQSHNIEERVQLINKAYRISKAANYNEGTIKSLILLAGESFNTGKYEDVLKLTAKADTLTVKVNDALYPTQILILKSQVYSKLGFYTYGKQALFGAISVAKRIKERDQQHNSLGIIYASLGSNIQMSNGDKDSAFYFIRKSYSEFIQIRDSVKYSKGLNLALYNLGQVFENHKQYDSAEVYYKKATLIKDNNNITAAAFNSLGKLYYQQKKYSTAMAYYKQAEDVSIKLKNIYQLKKTYTGLSQIFDRLNDNKKATEYLQLSNKLGDSINKIEKASVKAPLSNIVGHKEETIEKNKKRTRWIISVSSILLLIVISLIFLYRYRLKKERKISEIRINELIKKIDENREYRSPQKIEELKEVVQLAIQNNPSFYLKFNDFDPDFGKKLNNLAPNLVATEVEFCAMLRLNFETKEIARYTKSSVRAVESKKYRIRKKLSIPTDQDTYLWIANI</sequence>
<dbReference type="SMART" id="SM00028">
    <property type="entry name" value="TPR"/>
    <property type="match status" value="2"/>
</dbReference>
<keyword evidence="4" id="KW-1185">Reference proteome</keyword>
<gene>
    <name evidence="3" type="ORF">O0955_09095</name>
</gene>
<evidence type="ECO:0000313" key="3">
    <source>
        <dbReference type="EMBL" id="MCZ4244161.1"/>
    </source>
</evidence>
<dbReference type="Proteomes" id="UP001144347">
    <property type="component" value="Unassembled WGS sequence"/>
</dbReference>
<dbReference type="EMBL" id="JAPWGM010000003">
    <property type="protein sequence ID" value="MCZ4244161.1"/>
    <property type="molecule type" value="Genomic_DNA"/>
</dbReference>
<dbReference type="Gene3D" id="1.25.40.10">
    <property type="entry name" value="Tetratricopeptide repeat domain"/>
    <property type="match status" value="2"/>
</dbReference>
<dbReference type="SUPFAM" id="SSF46894">
    <property type="entry name" value="C-terminal effector domain of the bipartite response regulators"/>
    <property type="match status" value="1"/>
</dbReference>
<protein>
    <submittedName>
        <fullName evidence="3">Tetratricopeptide repeat protein</fullName>
    </submittedName>
</protein>
<feature type="transmembrane region" description="Helical" evidence="2">
    <location>
        <begin position="328"/>
        <end position="347"/>
    </location>
</feature>
<reference evidence="3" key="1">
    <citation type="submission" date="2022-12" db="EMBL/GenBank/DDBJ databases">
        <title>Genome sequence of HCMS5-2.</title>
        <authorList>
            <person name="Woo H."/>
        </authorList>
    </citation>
    <scope>NUCLEOTIDE SEQUENCE</scope>
    <source>
        <strain evidence="3">HCMS5-2</strain>
    </source>
</reference>
<evidence type="ECO:0000313" key="4">
    <source>
        <dbReference type="Proteomes" id="UP001144347"/>
    </source>
</evidence>
<feature type="repeat" description="TPR" evidence="1">
    <location>
        <begin position="186"/>
        <end position="219"/>
    </location>
</feature>